<keyword evidence="4" id="KW-1185">Reference proteome</keyword>
<protein>
    <submittedName>
        <fullName evidence="3">Uncharacterized protein</fullName>
    </submittedName>
</protein>
<keyword evidence="1" id="KW-0812">Transmembrane</keyword>
<sequence length="152" mass="16995">MNRLAMMLRQPVVAASFVAAATLMLMPAAPAAAYPVRLQPDYGSAFVAICVDANTTVQVAALVRARRREGDFSYEWLRKYKALKRQGQCVEDHGSRVRVLTSKTISTGDATYDLLQVAVDGQFYDRYYVLERNAVPITERELESAKGKRFGR</sequence>
<evidence type="ECO:0000313" key="4">
    <source>
        <dbReference type="Proteomes" id="UP000280434"/>
    </source>
</evidence>
<evidence type="ECO:0000313" key="3">
    <source>
        <dbReference type="EMBL" id="RKP49107.1"/>
    </source>
</evidence>
<keyword evidence="2" id="KW-0732">Signal</keyword>
<accession>A0A494XE91</accession>
<keyword evidence="1" id="KW-0472">Membrane</keyword>
<dbReference type="Proteomes" id="UP000280434">
    <property type="component" value="Unassembled WGS sequence"/>
</dbReference>
<reference evidence="3 4" key="1">
    <citation type="submission" date="2018-10" db="EMBL/GenBank/DDBJ databases">
        <title>Paraburkholderia sp. 7MK8-2, isolated from soil.</title>
        <authorList>
            <person name="Gao Z.-H."/>
            <person name="Qiu L.-H."/>
        </authorList>
    </citation>
    <scope>NUCLEOTIDE SEQUENCE [LARGE SCALE GENOMIC DNA]</scope>
    <source>
        <strain evidence="3 4">7MK8-2</strain>
    </source>
</reference>
<comment type="caution">
    <text evidence="3">The sequence shown here is derived from an EMBL/GenBank/DDBJ whole genome shotgun (WGS) entry which is preliminary data.</text>
</comment>
<evidence type="ECO:0000256" key="1">
    <source>
        <dbReference type="SAM" id="Phobius"/>
    </source>
</evidence>
<gene>
    <name evidence="3" type="ORF">D7S89_09910</name>
</gene>
<dbReference type="EMBL" id="RBZV01000003">
    <property type="protein sequence ID" value="RKP49107.1"/>
    <property type="molecule type" value="Genomic_DNA"/>
</dbReference>
<name>A0A494XE91_9BURK</name>
<organism evidence="3 4">
    <name type="scientific">Trinickia fusca</name>
    <dbReference type="NCBI Taxonomy" id="2419777"/>
    <lineage>
        <taxon>Bacteria</taxon>
        <taxon>Pseudomonadati</taxon>
        <taxon>Pseudomonadota</taxon>
        <taxon>Betaproteobacteria</taxon>
        <taxon>Burkholderiales</taxon>
        <taxon>Burkholderiaceae</taxon>
        <taxon>Trinickia</taxon>
    </lineage>
</organism>
<dbReference type="RefSeq" id="WP_121277496.1">
    <property type="nucleotide sequence ID" value="NZ_RBZV01000003.1"/>
</dbReference>
<keyword evidence="1" id="KW-1133">Transmembrane helix</keyword>
<dbReference type="AlphaFoldDB" id="A0A494XE91"/>
<feature type="signal peptide" evidence="2">
    <location>
        <begin position="1"/>
        <end position="33"/>
    </location>
</feature>
<evidence type="ECO:0000256" key="2">
    <source>
        <dbReference type="SAM" id="SignalP"/>
    </source>
</evidence>
<proteinExistence type="predicted"/>
<feature type="chain" id="PRO_5019751709" evidence="2">
    <location>
        <begin position="34"/>
        <end position="152"/>
    </location>
</feature>
<feature type="transmembrane region" description="Helical" evidence="1">
    <location>
        <begin position="43"/>
        <end position="63"/>
    </location>
</feature>